<name>A0ABQ0GL56_9PEZI</name>
<reference evidence="9 10" key="1">
    <citation type="submission" date="2024-09" db="EMBL/GenBank/DDBJ databases">
        <title>Itraconazole resistance in Madurella fahalii resulting from another homologue of gene encoding cytochrome P450 14-alpha sterol demethylase (CYP51).</title>
        <authorList>
            <person name="Yoshioka I."/>
            <person name="Fahal A.H."/>
            <person name="Kaneko S."/>
            <person name="Yaguchi T."/>
        </authorList>
    </citation>
    <scope>NUCLEOTIDE SEQUENCE [LARGE SCALE GENOMIC DNA]</scope>
    <source>
        <strain evidence="9 10">IFM 68171</strain>
    </source>
</reference>
<dbReference type="Gene3D" id="1.10.1000.11">
    <property type="entry name" value="Arf Nucleotide-binding Site Opener,domain 2"/>
    <property type="match status" value="1"/>
</dbReference>
<feature type="compositionally biased region" description="Basic and acidic residues" evidence="7">
    <location>
        <begin position="581"/>
        <end position="595"/>
    </location>
</feature>
<keyword evidence="5" id="KW-0653">Protein transport</keyword>
<keyword evidence="4" id="KW-0963">Cytoplasm</keyword>
<gene>
    <name evidence="9" type="primary">SEC7</name>
    <name evidence="9" type="ORF">MFIFM68171_08703</name>
</gene>
<dbReference type="InterPro" id="IPR016024">
    <property type="entry name" value="ARM-type_fold"/>
</dbReference>
<dbReference type="PANTHER" id="PTHR10663">
    <property type="entry name" value="GUANYL-NUCLEOTIDE EXCHANGE FACTOR"/>
    <property type="match status" value="1"/>
</dbReference>
<dbReference type="Pfam" id="PF01369">
    <property type="entry name" value="Sec7"/>
    <property type="match status" value="1"/>
</dbReference>
<evidence type="ECO:0000259" key="8">
    <source>
        <dbReference type="PROSITE" id="PS50190"/>
    </source>
</evidence>
<feature type="region of interest" description="Disordered" evidence="7">
    <location>
        <begin position="194"/>
        <end position="301"/>
    </location>
</feature>
<dbReference type="PROSITE" id="PS50190">
    <property type="entry name" value="SEC7"/>
    <property type="match status" value="1"/>
</dbReference>
<feature type="compositionally biased region" description="Polar residues" evidence="7">
    <location>
        <begin position="1547"/>
        <end position="1556"/>
    </location>
</feature>
<feature type="compositionally biased region" description="Acidic residues" evidence="7">
    <location>
        <begin position="291"/>
        <end position="301"/>
    </location>
</feature>
<dbReference type="SMART" id="SM00222">
    <property type="entry name" value="Sec7"/>
    <property type="match status" value="1"/>
</dbReference>
<feature type="region of interest" description="Disordered" evidence="7">
    <location>
        <begin position="1519"/>
        <end position="1610"/>
    </location>
</feature>
<feature type="region of interest" description="Disordered" evidence="7">
    <location>
        <begin position="569"/>
        <end position="627"/>
    </location>
</feature>
<dbReference type="InterPro" id="IPR032629">
    <property type="entry name" value="DCB_dom"/>
</dbReference>
<dbReference type="InterPro" id="IPR046455">
    <property type="entry name" value="Sec7/BIG1-like_C"/>
</dbReference>
<keyword evidence="10" id="KW-1185">Reference proteome</keyword>
<comment type="subcellular location">
    <subcellularLocation>
        <location evidence="2">Cytoplasm</location>
    </subcellularLocation>
    <subcellularLocation>
        <location evidence="1">Membrane</location>
    </subcellularLocation>
</comment>
<feature type="compositionally biased region" description="Basic and acidic residues" evidence="7">
    <location>
        <begin position="247"/>
        <end position="262"/>
    </location>
</feature>
<dbReference type="InterPro" id="IPR015403">
    <property type="entry name" value="Mon2/Sec7/BIG1-like_HDS"/>
</dbReference>
<proteinExistence type="predicted"/>
<feature type="compositionally biased region" description="Low complexity" evidence="7">
    <location>
        <begin position="1573"/>
        <end position="1592"/>
    </location>
</feature>
<evidence type="ECO:0000256" key="4">
    <source>
        <dbReference type="ARBA" id="ARBA00022490"/>
    </source>
</evidence>
<dbReference type="Proteomes" id="UP001628179">
    <property type="component" value="Unassembled WGS sequence"/>
</dbReference>
<keyword evidence="6" id="KW-0472">Membrane</keyword>
<dbReference type="Gene3D" id="1.10.220.20">
    <property type="match status" value="1"/>
</dbReference>
<protein>
    <submittedName>
        <fullName evidence="9">Guanine nucleotide exchange protein for ADP-robosylation factor</fullName>
    </submittedName>
</protein>
<comment type="caution">
    <text evidence="9">The sequence shown here is derived from an EMBL/GenBank/DDBJ whole genome shotgun (WGS) entry which is preliminary data.</text>
</comment>
<evidence type="ECO:0000256" key="6">
    <source>
        <dbReference type="ARBA" id="ARBA00023136"/>
    </source>
</evidence>
<feature type="region of interest" description="Disordered" evidence="7">
    <location>
        <begin position="1025"/>
        <end position="1057"/>
    </location>
</feature>
<sequence length="1870" mass="208776">MSSLKFVVSSLDIIAAQAGRNKQLAELAEKALTAIKENDQQLPDPEVVFAPLQLATKSGTIPLATTALDCIGKLISYSYFSAPASPTPSQDGSADQQAPLIERAIDTICDCFQGETTLPEIQLQIVKSLLAAVLNDKIIVHGAGLLKAVRQVYNIFLLSRSTANQQVAQGTLTQMVGTVFERVKTRLHMKETRANLEKLKPSQNSLAADNPDYQDSDAGKADSDEGTEAVSDATPSEAVDGAGVKLTLKDLEHRKSFDDSHMGDGPTMVSRVKPMKKTARSVSEQSVAENSQEETPESLDAEDEAYIRDAYLVFRSFCNLSTKVLPPDQLYDLRGQPMRSKLISLHLIHTLLNNNITVFTSPLCTITNTKSNEPTNFLQAIKYYLCLSITRNGASSVDRVFDICCEIFWLMFKYMRASFKKEIEVFLNEIYLALLARRNAPLSQKLTFVGILKRLCEDPRGLVETYLNYDCDRNVDNIFQKIIEDLSKFATVSIPVTAIQEQQYEDGHPKFASVGGEWQIKHVLPPPLSVALIATHHETDGEIPKEYVIKRLAIDSLVETLRSMVHWSQPGRPEVNGAGGEVERRVSSDDLRDSIDPTASETASRMETPLPPSTPVVDDDPDQLEREKARKTALSNAIRVFNFKPKHGIKLLIKEGFIPSDNPQDIARFLLHEDRLDKTQIGEFLGEGDQKNVDIMHAFVDFMDFSKKRFVDALREFLQAFRLPGEAQKIDRFMLKFANRYVTLNPNAFANADTPYVLAYSVIMLNTDLHSSKVVKRMTKADFIKNNRGINDNADLPDEYLIGIFDDIANNEIVLKSEREAAAAAGTLPAQPTGLAAGLGQAFSNVGRDLQREAYVQQSEEISLRSEQLFRDLYRSQRKNATKAGDKFIPATSFKHVGPMFDVTWMSFFSALSSLTQKTHNLDVNKLCLEGMKLATKIACLFDLATPREAFISVLKNTANLNNPREMQAKNVEALKVILDLAQTEGNHLKQSWKDVLLCISQLDRLQLISGGVDESAVPDVSKARFVPTPQRTDTVDSRKSTASAKKNRPRAQTGPQGVSLEIALESRSDEVIKSVDRIFTNTANLTRDAIIHFARALTEVSWDEIKVSGSNDSPRTYSLQKIVEISYYNMTRVRFEWSHIWDVLGEHFNRVGCHANTAIVFFALDSLRQLSMRFMEIEELAGFKFQKDFLKPFEHVMSNSNNVTVKDMILRCLIQMIQARGENIRSGWRTMFGVFTVAAREPYESIVNLAYENVTQVYKTRFGVVISQGAFTDLIVCLTEFSKNMKFQKKSLQAMETLKSVIPTMLKTPECPLSQRSTAKQPDSQREPPVQTRTSVEEGFWFPVLFAFHDVLMTGEDLEVRSNALNYFFEALLRYGGDFPSEFWDILWRQQLYPIFMVLRSRPELTNALNHEELSVWLSTTMIQALRNMITLFTHYFDALEYMLDRFLELLALCICQENDTIARIGSNCLQQLILQNVTKFTPDHWAKIVGAFCELFERTTAYQLFSATAINSTASLSPPPSGLELGGALSPTSETAPVDEKSLKINGTDTNGHTPPSEPTAPQPNGSENESAGAGASTPASANPSAMAATPQSQATPQLEEFKPSNPLQQQPVVVTAARRRFFNRIISRCVLQLLMIETVNELFSNDTVYAQIPSSELLRLMALLKKSFLFAKRFNGDKDLRMRLWREGFMKQPPNLLKQESGSAATYVAILFRMFGDTSPERQGSKGDVESALVPLCQDIIRGYIALDEESQHRNIVAWRPVVVDVLEGYAAFPREAFAGHIQTFYPLVTELLGKDLGSELRAALLLVLRRVGEVGLGIENMGVGAGNNTEHERRGSVLTVPPQGPRASPSMDSLSDDPSSRVMGRV</sequence>
<feature type="domain" description="SEC7" evidence="8">
    <location>
        <begin position="623"/>
        <end position="811"/>
    </location>
</feature>
<evidence type="ECO:0000256" key="7">
    <source>
        <dbReference type="SAM" id="MobiDB-lite"/>
    </source>
</evidence>
<evidence type="ECO:0000313" key="9">
    <source>
        <dbReference type="EMBL" id="GAB1318493.1"/>
    </source>
</evidence>
<dbReference type="Pfam" id="PF12783">
    <property type="entry name" value="Sec7-like_HUS"/>
    <property type="match status" value="1"/>
</dbReference>
<dbReference type="SUPFAM" id="SSF48371">
    <property type="entry name" value="ARM repeat"/>
    <property type="match status" value="1"/>
</dbReference>
<dbReference type="SUPFAM" id="SSF48425">
    <property type="entry name" value="Sec7 domain"/>
    <property type="match status" value="1"/>
</dbReference>
<dbReference type="EMBL" id="BAAFSV010000005">
    <property type="protein sequence ID" value="GAB1318493.1"/>
    <property type="molecule type" value="Genomic_DNA"/>
</dbReference>
<dbReference type="Pfam" id="PF16213">
    <property type="entry name" value="DCB"/>
    <property type="match status" value="1"/>
</dbReference>
<feature type="compositionally biased region" description="Low complexity" evidence="7">
    <location>
        <begin position="1852"/>
        <end position="1861"/>
    </location>
</feature>
<dbReference type="PANTHER" id="PTHR10663:SF375">
    <property type="entry name" value="LD29171P"/>
    <property type="match status" value="1"/>
</dbReference>
<evidence type="ECO:0000313" key="10">
    <source>
        <dbReference type="Proteomes" id="UP001628179"/>
    </source>
</evidence>
<dbReference type="InterPro" id="IPR000904">
    <property type="entry name" value="Sec7_dom"/>
</dbReference>
<dbReference type="Pfam" id="PF20252">
    <property type="entry name" value="BIG2_C"/>
    <property type="match status" value="1"/>
</dbReference>
<dbReference type="RefSeq" id="XP_070920224.1">
    <property type="nucleotide sequence ID" value="XM_071064123.1"/>
</dbReference>
<accession>A0ABQ0GL56</accession>
<feature type="region of interest" description="Disordered" evidence="7">
    <location>
        <begin position="1826"/>
        <end position="1870"/>
    </location>
</feature>
<organism evidence="9 10">
    <name type="scientific">Madurella fahalii</name>
    <dbReference type="NCBI Taxonomy" id="1157608"/>
    <lineage>
        <taxon>Eukaryota</taxon>
        <taxon>Fungi</taxon>
        <taxon>Dikarya</taxon>
        <taxon>Ascomycota</taxon>
        <taxon>Pezizomycotina</taxon>
        <taxon>Sordariomycetes</taxon>
        <taxon>Sordariomycetidae</taxon>
        <taxon>Sordariales</taxon>
        <taxon>Sordariales incertae sedis</taxon>
        <taxon>Madurella</taxon>
    </lineage>
</organism>
<feature type="compositionally biased region" description="Polar residues" evidence="7">
    <location>
        <begin position="280"/>
        <end position="290"/>
    </location>
</feature>
<evidence type="ECO:0000256" key="2">
    <source>
        <dbReference type="ARBA" id="ARBA00004496"/>
    </source>
</evidence>
<dbReference type="InterPro" id="IPR032691">
    <property type="entry name" value="Mon2/Sec7/BIG1-like_HUS"/>
</dbReference>
<dbReference type="CDD" id="cd00171">
    <property type="entry name" value="Sec7"/>
    <property type="match status" value="1"/>
</dbReference>
<evidence type="ECO:0000256" key="1">
    <source>
        <dbReference type="ARBA" id="ARBA00004370"/>
    </source>
</evidence>
<dbReference type="InterPro" id="IPR035999">
    <property type="entry name" value="Sec7_dom_sf"/>
</dbReference>
<evidence type="ECO:0000256" key="5">
    <source>
        <dbReference type="ARBA" id="ARBA00022927"/>
    </source>
</evidence>
<dbReference type="InterPro" id="IPR023394">
    <property type="entry name" value="Sec7_C_sf"/>
</dbReference>
<dbReference type="Pfam" id="PF09324">
    <property type="entry name" value="Sec7-like_HDS"/>
    <property type="match status" value="1"/>
</dbReference>
<keyword evidence="3" id="KW-0813">Transport</keyword>
<dbReference type="GeneID" id="98179446"/>
<evidence type="ECO:0000256" key="3">
    <source>
        <dbReference type="ARBA" id="ARBA00022448"/>
    </source>
</evidence>